<name>A0A5M8PK50_9LECA</name>
<protein>
    <submittedName>
        <fullName evidence="2">Uncharacterized protein</fullName>
    </submittedName>
</protein>
<organism evidence="2 3">
    <name type="scientific">Lasallia pustulata</name>
    <dbReference type="NCBI Taxonomy" id="136370"/>
    <lineage>
        <taxon>Eukaryota</taxon>
        <taxon>Fungi</taxon>
        <taxon>Dikarya</taxon>
        <taxon>Ascomycota</taxon>
        <taxon>Pezizomycotina</taxon>
        <taxon>Lecanoromycetes</taxon>
        <taxon>OSLEUM clade</taxon>
        <taxon>Umbilicariomycetidae</taxon>
        <taxon>Umbilicariales</taxon>
        <taxon>Umbilicariaceae</taxon>
        <taxon>Lasallia</taxon>
    </lineage>
</organism>
<proteinExistence type="predicted"/>
<comment type="caution">
    <text evidence="2">The sequence shown here is derived from an EMBL/GenBank/DDBJ whole genome shotgun (WGS) entry which is preliminary data.</text>
</comment>
<accession>A0A5M8PK50</accession>
<feature type="region of interest" description="Disordered" evidence="1">
    <location>
        <begin position="1"/>
        <end position="20"/>
    </location>
</feature>
<gene>
    <name evidence="2" type="ORF">FRX48_06953</name>
</gene>
<dbReference type="AlphaFoldDB" id="A0A5M8PK50"/>
<evidence type="ECO:0000313" key="3">
    <source>
        <dbReference type="Proteomes" id="UP000324767"/>
    </source>
</evidence>
<dbReference type="Proteomes" id="UP000324767">
    <property type="component" value="Unassembled WGS sequence"/>
</dbReference>
<reference evidence="2 3" key="1">
    <citation type="submission" date="2019-09" db="EMBL/GenBank/DDBJ databases">
        <title>The hologenome of the rock-dwelling lichen Lasallia pustulata.</title>
        <authorList>
            <person name="Greshake Tzovaras B."/>
            <person name="Segers F."/>
            <person name="Bicker A."/>
            <person name="Dal Grande F."/>
            <person name="Otte J."/>
            <person name="Hankeln T."/>
            <person name="Schmitt I."/>
            <person name="Ebersberger I."/>
        </authorList>
    </citation>
    <scope>NUCLEOTIDE SEQUENCE [LARGE SCALE GENOMIC DNA]</scope>
    <source>
        <strain evidence="2">A1-1</strain>
    </source>
</reference>
<sequence>MVSQLQGHASELITDKNQSNRVLLSKNAPTHPVSQPPIHPYTIQVQVRLANLILPIHIGRQLAHPLPQQRPQIKILPRLRHHRKLHLAPPLHILHRVHQLLDREPPPQNIVVRHPQLLH</sequence>
<evidence type="ECO:0000256" key="1">
    <source>
        <dbReference type="SAM" id="MobiDB-lite"/>
    </source>
</evidence>
<evidence type="ECO:0000313" key="2">
    <source>
        <dbReference type="EMBL" id="KAA6409400.1"/>
    </source>
</evidence>
<dbReference type="EMBL" id="VXIT01000011">
    <property type="protein sequence ID" value="KAA6409400.1"/>
    <property type="molecule type" value="Genomic_DNA"/>
</dbReference>